<evidence type="ECO:0000256" key="2">
    <source>
        <dbReference type="ARBA" id="ARBA00023125"/>
    </source>
</evidence>
<reference evidence="5" key="1">
    <citation type="submission" date="2022-09" db="EMBL/GenBank/DDBJ databases">
        <title>Culturomic study of gut microbiota in children with autism spectrum disorder.</title>
        <authorList>
            <person name="Efimov B.A."/>
            <person name="Chaplin A.V."/>
            <person name="Sokolova S.R."/>
            <person name="Pikina A.P."/>
            <person name="Korzhanova M."/>
            <person name="Belova V."/>
            <person name="Korostin D."/>
        </authorList>
    </citation>
    <scope>NUCLEOTIDE SEQUENCE</scope>
    <source>
        <strain evidence="5">ASD5510</strain>
    </source>
</reference>
<protein>
    <submittedName>
        <fullName evidence="5">LuxR C-terminal-related transcriptional regulator</fullName>
    </submittedName>
</protein>
<proteinExistence type="predicted"/>
<dbReference type="GO" id="GO:0003677">
    <property type="term" value="F:DNA binding"/>
    <property type="evidence" value="ECO:0007669"/>
    <property type="project" value="UniProtKB-KW"/>
</dbReference>
<dbReference type="Pfam" id="PF00196">
    <property type="entry name" value="GerE"/>
    <property type="match status" value="1"/>
</dbReference>
<dbReference type="SUPFAM" id="SSF46894">
    <property type="entry name" value="C-terminal effector domain of the bipartite response regulators"/>
    <property type="match status" value="1"/>
</dbReference>
<keyword evidence="6" id="KW-1185">Reference proteome</keyword>
<dbReference type="GO" id="GO:0006355">
    <property type="term" value="P:regulation of DNA-templated transcription"/>
    <property type="evidence" value="ECO:0007669"/>
    <property type="project" value="InterPro"/>
</dbReference>
<dbReference type="RefSeq" id="WP_253019838.1">
    <property type="nucleotide sequence ID" value="NZ_JAOSHN010000003.1"/>
</dbReference>
<dbReference type="CDD" id="cd06170">
    <property type="entry name" value="LuxR_C_like"/>
    <property type="match status" value="1"/>
</dbReference>
<dbReference type="InterPro" id="IPR000792">
    <property type="entry name" value="Tscrpt_reg_LuxR_C"/>
</dbReference>
<keyword evidence="2" id="KW-0238">DNA-binding</keyword>
<dbReference type="Gene3D" id="1.10.10.10">
    <property type="entry name" value="Winged helix-like DNA-binding domain superfamily/Winged helix DNA-binding domain"/>
    <property type="match status" value="1"/>
</dbReference>
<evidence type="ECO:0000259" key="4">
    <source>
        <dbReference type="PROSITE" id="PS50043"/>
    </source>
</evidence>
<evidence type="ECO:0000256" key="3">
    <source>
        <dbReference type="ARBA" id="ARBA00023163"/>
    </source>
</evidence>
<gene>
    <name evidence="5" type="ORF">OBO34_08265</name>
</gene>
<accession>A0A9J6QR50</accession>
<evidence type="ECO:0000313" key="6">
    <source>
        <dbReference type="Proteomes" id="UP001065549"/>
    </source>
</evidence>
<dbReference type="EMBL" id="JAOSHN010000003">
    <property type="protein sequence ID" value="MCU7378349.1"/>
    <property type="molecule type" value="Genomic_DNA"/>
</dbReference>
<comment type="caution">
    <text evidence="5">The sequence shown here is derived from an EMBL/GenBank/DDBJ whole genome shotgun (WGS) entry which is preliminary data.</text>
</comment>
<dbReference type="PRINTS" id="PR00038">
    <property type="entry name" value="HTHLUXR"/>
</dbReference>
<dbReference type="InterPro" id="IPR016032">
    <property type="entry name" value="Sig_transdc_resp-reg_C-effctor"/>
</dbReference>
<keyword evidence="3" id="KW-0804">Transcription</keyword>
<dbReference type="SMART" id="SM00421">
    <property type="entry name" value="HTH_LUXR"/>
    <property type="match status" value="1"/>
</dbReference>
<dbReference type="InterPro" id="IPR036388">
    <property type="entry name" value="WH-like_DNA-bd_sf"/>
</dbReference>
<organism evidence="5 6">
    <name type="scientific">Hominibacterium faecale</name>
    <dbReference type="NCBI Taxonomy" id="2839743"/>
    <lineage>
        <taxon>Bacteria</taxon>
        <taxon>Bacillati</taxon>
        <taxon>Bacillota</taxon>
        <taxon>Clostridia</taxon>
        <taxon>Peptostreptococcales</taxon>
        <taxon>Anaerovoracaceae</taxon>
        <taxon>Hominibacterium</taxon>
    </lineage>
</organism>
<dbReference type="PANTHER" id="PTHR44688">
    <property type="entry name" value="DNA-BINDING TRANSCRIPTIONAL ACTIVATOR DEVR_DOSR"/>
    <property type="match status" value="1"/>
</dbReference>
<dbReference type="Proteomes" id="UP001065549">
    <property type="component" value="Unassembled WGS sequence"/>
</dbReference>
<feature type="domain" description="HTH luxR-type" evidence="4">
    <location>
        <begin position="296"/>
        <end position="360"/>
    </location>
</feature>
<dbReference type="PROSITE" id="PS50043">
    <property type="entry name" value="HTH_LUXR_2"/>
    <property type="match status" value="1"/>
</dbReference>
<keyword evidence="1" id="KW-0805">Transcription regulation</keyword>
<dbReference type="AlphaFoldDB" id="A0A9J6QR50"/>
<name>A0A9J6QR50_9FIRM</name>
<sequence>MAFTFNENEFYTFNKMISDLYVAYNKIDALQHFLEELKKLCFFEKGDIYIFKKGQNSIRFENFIFAGWGKDLNYYFKVCDMDDALPIVSLKQPIIFKSSEIFTRSEREKTRYFKECLKPCNMYYSIEGNLFVENSPSGYVCGIGLHRSKQSEDFTAQDLELIKMFKLHLSRIVQDVCEAKHNLDKSKYTMFSHDNILVYMVYDRDLNIMHSNITTGLHSQLSLDTIRNMFTAMCETLKQEISARGASKVSETLKTHSKINLEDKSYYVNVSYNDSDQTFSCCVYDYSTIIDNILLSIKETNHLTLREYEVLQYLVNGLSNTEIMEQCQISMPTVKKHVSNIYQKLEISGRHQLFQRVFYS</sequence>
<dbReference type="PANTHER" id="PTHR44688:SF16">
    <property type="entry name" value="DNA-BINDING TRANSCRIPTIONAL ACTIVATOR DEVR_DOSR"/>
    <property type="match status" value="1"/>
</dbReference>
<evidence type="ECO:0000256" key="1">
    <source>
        <dbReference type="ARBA" id="ARBA00023015"/>
    </source>
</evidence>
<evidence type="ECO:0000313" key="5">
    <source>
        <dbReference type="EMBL" id="MCU7378349.1"/>
    </source>
</evidence>